<dbReference type="SUPFAM" id="SSF48264">
    <property type="entry name" value="Cytochrome P450"/>
    <property type="match status" value="1"/>
</dbReference>
<evidence type="ECO:0000256" key="7">
    <source>
        <dbReference type="PIRSR" id="PIRSR602403-1"/>
    </source>
</evidence>
<dbReference type="PROSITE" id="PS00086">
    <property type="entry name" value="CYTOCHROME_P450"/>
    <property type="match status" value="1"/>
</dbReference>
<dbReference type="PRINTS" id="PR00385">
    <property type="entry name" value="P450"/>
</dbReference>
<dbReference type="InterPro" id="IPR050121">
    <property type="entry name" value="Cytochrome_P450_monoxygenase"/>
</dbReference>
<keyword evidence="5 7" id="KW-0408">Iron</keyword>
<keyword evidence="8" id="KW-0560">Oxidoreductase</keyword>
<evidence type="ECO:0000313" key="10">
    <source>
        <dbReference type="Proteomes" id="UP001174934"/>
    </source>
</evidence>
<feature type="binding site" description="axial binding residue" evidence="7">
    <location>
        <position position="453"/>
    </location>
    <ligand>
        <name>heme</name>
        <dbReference type="ChEBI" id="CHEBI:30413"/>
    </ligand>
    <ligandPart>
        <name>Fe</name>
        <dbReference type="ChEBI" id="CHEBI:18248"/>
    </ligandPart>
</feature>
<keyword evidence="6 8" id="KW-0503">Monooxygenase</keyword>
<dbReference type="AlphaFoldDB" id="A0AA39X0M2"/>
<keyword evidence="10" id="KW-1185">Reference proteome</keyword>
<protein>
    <submittedName>
        <fullName evidence="9">Cytochrome P450 monooxygenase-like protein</fullName>
    </submittedName>
</protein>
<sequence>MALFSALTLLVLAPLSALVLRIIYNVYFHPLSKFPGPWYAASFSLTDAVICLLRWEHEWLLDLTKKYAHTNMPVRIAPNVLLFPKPSTIKDIYWDAKHNTKSTLYGTGVLGPPHLFSTLDGNEHRALRKALGGPQWSFGALKNTWEPRIDSLILLFTSKLSHLAQQDQPIIICDKAAQFAADIMTMLSFSTPWGFVENQRDERHLLESWRDGLNFFGFAARFRWFRETVLKSPLLKPYLLPSAKDTRGMGYLIGQADVQITERERRIEEEGYTQDKPDYIQYALQARVNGKPLDPIQKRAHATLLIQAGADTTGTGLGNTLRFLTMNRACYDKARTEIAAAEEKGFLSTPIKYEETITHLPYFVACIKESLRVGPPGPQQLTRMCAKGGAWIGGYFIPGGTEMTSYSYVVHRDPGMYAPDPDAFRPERWLESEKKAAEMEAANFGFGVGPRVCLGKDIAYFEMYKLLPEIIRRFDLELVDEGRYLVAGGVAFNQGLAMKLMVREVN</sequence>
<dbReference type="PRINTS" id="PR00465">
    <property type="entry name" value="EP450IV"/>
</dbReference>
<comment type="similarity">
    <text evidence="2 8">Belongs to the cytochrome P450 family.</text>
</comment>
<evidence type="ECO:0000256" key="3">
    <source>
        <dbReference type="ARBA" id="ARBA00022617"/>
    </source>
</evidence>
<keyword evidence="4 7" id="KW-0479">Metal-binding</keyword>
<dbReference type="Pfam" id="PF00067">
    <property type="entry name" value="p450"/>
    <property type="match status" value="1"/>
</dbReference>
<evidence type="ECO:0000256" key="6">
    <source>
        <dbReference type="ARBA" id="ARBA00023033"/>
    </source>
</evidence>
<dbReference type="GO" id="GO:0005506">
    <property type="term" value="F:iron ion binding"/>
    <property type="evidence" value="ECO:0007669"/>
    <property type="project" value="InterPro"/>
</dbReference>
<dbReference type="InterPro" id="IPR017972">
    <property type="entry name" value="Cyt_P450_CS"/>
</dbReference>
<dbReference type="GO" id="GO:0004497">
    <property type="term" value="F:monooxygenase activity"/>
    <property type="evidence" value="ECO:0007669"/>
    <property type="project" value="UniProtKB-KW"/>
</dbReference>
<dbReference type="Gene3D" id="1.10.630.10">
    <property type="entry name" value="Cytochrome P450"/>
    <property type="match status" value="1"/>
</dbReference>
<gene>
    <name evidence="9" type="ORF">B0T17DRAFT_577824</name>
</gene>
<evidence type="ECO:0000256" key="1">
    <source>
        <dbReference type="ARBA" id="ARBA00001971"/>
    </source>
</evidence>
<comment type="caution">
    <text evidence="9">The sequence shown here is derived from an EMBL/GenBank/DDBJ whole genome shotgun (WGS) entry which is preliminary data.</text>
</comment>
<accession>A0AA39X0M2</accession>
<proteinExistence type="inferred from homology"/>
<dbReference type="InterPro" id="IPR001128">
    <property type="entry name" value="Cyt_P450"/>
</dbReference>
<reference evidence="9" key="1">
    <citation type="submission" date="2023-06" db="EMBL/GenBank/DDBJ databases">
        <title>Genome-scale phylogeny and comparative genomics of the fungal order Sordariales.</title>
        <authorList>
            <consortium name="Lawrence Berkeley National Laboratory"/>
            <person name="Hensen N."/>
            <person name="Bonometti L."/>
            <person name="Westerberg I."/>
            <person name="Brannstrom I.O."/>
            <person name="Guillou S."/>
            <person name="Cros-Aarteil S."/>
            <person name="Calhoun S."/>
            <person name="Haridas S."/>
            <person name="Kuo A."/>
            <person name="Mondo S."/>
            <person name="Pangilinan J."/>
            <person name="Riley R."/>
            <person name="LaButti K."/>
            <person name="Andreopoulos B."/>
            <person name="Lipzen A."/>
            <person name="Chen C."/>
            <person name="Yanf M."/>
            <person name="Daum C."/>
            <person name="Ng V."/>
            <person name="Clum A."/>
            <person name="Steindorff A."/>
            <person name="Ohm R."/>
            <person name="Martin F."/>
            <person name="Silar P."/>
            <person name="Natvig D."/>
            <person name="Lalanne C."/>
            <person name="Gautier V."/>
            <person name="Ament-velasquez S.L."/>
            <person name="Kruys A."/>
            <person name="Hutchinson M.I."/>
            <person name="Powell A.J."/>
            <person name="Barry K."/>
            <person name="Miller A.N."/>
            <person name="Grigoriev I.V."/>
            <person name="Debuchy R."/>
            <person name="Gladieux P."/>
            <person name="Thoren M.H."/>
            <person name="Johannesson H."/>
        </authorList>
    </citation>
    <scope>NUCLEOTIDE SEQUENCE</scope>
    <source>
        <strain evidence="9">SMH3391-2</strain>
    </source>
</reference>
<organism evidence="9 10">
    <name type="scientific">Bombardia bombarda</name>
    <dbReference type="NCBI Taxonomy" id="252184"/>
    <lineage>
        <taxon>Eukaryota</taxon>
        <taxon>Fungi</taxon>
        <taxon>Dikarya</taxon>
        <taxon>Ascomycota</taxon>
        <taxon>Pezizomycotina</taxon>
        <taxon>Sordariomycetes</taxon>
        <taxon>Sordariomycetidae</taxon>
        <taxon>Sordariales</taxon>
        <taxon>Lasiosphaeriaceae</taxon>
        <taxon>Bombardia</taxon>
    </lineage>
</organism>
<evidence type="ECO:0000256" key="5">
    <source>
        <dbReference type="ARBA" id="ARBA00023004"/>
    </source>
</evidence>
<dbReference type="GO" id="GO:0020037">
    <property type="term" value="F:heme binding"/>
    <property type="evidence" value="ECO:0007669"/>
    <property type="project" value="InterPro"/>
</dbReference>
<dbReference type="PANTHER" id="PTHR24305">
    <property type="entry name" value="CYTOCHROME P450"/>
    <property type="match status" value="1"/>
</dbReference>
<keyword evidence="3 7" id="KW-0349">Heme</keyword>
<name>A0AA39X0M2_9PEZI</name>
<evidence type="ECO:0000256" key="2">
    <source>
        <dbReference type="ARBA" id="ARBA00010617"/>
    </source>
</evidence>
<dbReference type="Proteomes" id="UP001174934">
    <property type="component" value="Unassembled WGS sequence"/>
</dbReference>
<evidence type="ECO:0000256" key="8">
    <source>
        <dbReference type="RuleBase" id="RU000461"/>
    </source>
</evidence>
<evidence type="ECO:0000256" key="4">
    <source>
        <dbReference type="ARBA" id="ARBA00022723"/>
    </source>
</evidence>
<dbReference type="PANTHER" id="PTHR24305:SF232">
    <property type="entry name" value="P450, PUTATIVE (EUROFUNG)-RELATED"/>
    <property type="match status" value="1"/>
</dbReference>
<comment type="cofactor">
    <cofactor evidence="1 7">
        <name>heme</name>
        <dbReference type="ChEBI" id="CHEBI:30413"/>
    </cofactor>
</comment>
<evidence type="ECO:0000313" key="9">
    <source>
        <dbReference type="EMBL" id="KAK0625104.1"/>
    </source>
</evidence>
<dbReference type="InterPro" id="IPR002403">
    <property type="entry name" value="Cyt_P450_E_grp-IV"/>
</dbReference>
<dbReference type="GO" id="GO:0016705">
    <property type="term" value="F:oxidoreductase activity, acting on paired donors, with incorporation or reduction of molecular oxygen"/>
    <property type="evidence" value="ECO:0007669"/>
    <property type="project" value="InterPro"/>
</dbReference>
<dbReference type="InterPro" id="IPR036396">
    <property type="entry name" value="Cyt_P450_sf"/>
</dbReference>
<dbReference type="EMBL" id="JAULSR010000003">
    <property type="protein sequence ID" value="KAK0625104.1"/>
    <property type="molecule type" value="Genomic_DNA"/>
</dbReference>